<gene>
    <name evidence="3" type="ORF">H0G86_006584</name>
</gene>
<protein>
    <submittedName>
        <fullName evidence="3">HET domain-containing protein</fullName>
    </submittedName>
</protein>
<feature type="domain" description="Heterokaryon incompatibility" evidence="2">
    <location>
        <begin position="38"/>
        <end position="219"/>
    </location>
</feature>
<dbReference type="EMBL" id="CP075866">
    <property type="protein sequence ID" value="QYS99450.1"/>
    <property type="molecule type" value="Genomic_DNA"/>
</dbReference>
<dbReference type="AlphaFoldDB" id="A0A8G0PE84"/>
<feature type="compositionally biased region" description="Basic and acidic residues" evidence="1">
    <location>
        <begin position="738"/>
        <end position="752"/>
    </location>
</feature>
<feature type="region of interest" description="Disordered" evidence="1">
    <location>
        <begin position="779"/>
        <end position="805"/>
    </location>
</feature>
<name>A0A8G0PE84_9HYPO</name>
<organism evidence="3 4">
    <name type="scientific">Trichoderma simmonsii</name>
    <dbReference type="NCBI Taxonomy" id="1491479"/>
    <lineage>
        <taxon>Eukaryota</taxon>
        <taxon>Fungi</taxon>
        <taxon>Dikarya</taxon>
        <taxon>Ascomycota</taxon>
        <taxon>Pezizomycotina</taxon>
        <taxon>Sordariomycetes</taxon>
        <taxon>Hypocreomycetidae</taxon>
        <taxon>Hypocreales</taxon>
        <taxon>Hypocreaceae</taxon>
        <taxon>Trichoderma</taxon>
    </lineage>
</organism>
<dbReference type="Proteomes" id="UP000826661">
    <property type="component" value="Chromosome III"/>
</dbReference>
<dbReference type="PANTHER" id="PTHR24148:SF64">
    <property type="entry name" value="HETEROKARYON INCOMPATIBILITY DOMAIN-CONTAINING PROTEIN"/>
    <property type="match status" value="1"/>
</dbReference>
<dbReference type="PANTHER" id="PTHR24148">
    <property type="entry name" value="ANKYRIN REPEAT DOMAIN-CONTAINING PROTEIN 39 HOMOLOG-RELATED"/>
    <property type="match status" value="1"/>
</dbReference>
<accession>A0A8G0PE84</accession>
<evidence type="ECO:0000313" key="4">
    <source>
        <dbReference type="Proteomes" id="UP000826661"/>
    </source>
</evidence>
<proteinExistence type="predicted"/>
<dbReference type="Pfam" id="PF06985">
    <property type="entry name" value="HET"/>
    <property type="match status" value="1"/>
</dbReference>
<feature type="compositionally biased region" description="Acidic residues" evidence="1">
    <location>
        <begin position="426"/>
        <end position="441"/>
    </location>
</feature>
<reference evidence="3 4" key="1">
    <citation type="journal article" date="2021" name="BMC Genomics">
        <title>Telomere-to-telomere genome assembly of asparaginase-producing Trichoderma simmonsii.</title>
        <authorList>
            <person name="Chung D."/>
            <person name="Kwon Y.M."/>
            <person name="Yang Y."/>
        </authorList>
    </citation>
    <scope>NUCLEOTIDE SEQUENCE [LARGE SCALE GENOMIC DNA]</scope>
    <source>
        <strain evidence="3 4">GH-Sj1</strain>
    </source>
</reference>
<sequence>MASVLPLRLLRYDAATENFAVVQPNGSGAPRVQSFDITSYTWGPTRKIPFKTKIQGVTWPLHLSKKKLRQIKKLMVQDGIEYLWADCVCINQNDDAEKAREVPKMYEYYRSARKCHILLEIDEVWDPQKTVANLGFVGHVMSQTSGEAITSEAKMMTPNMIDSLSEWANTAPWAFPMDKSIVKSASIDMGVLNCYSTCVNQVKAVFDNVYFKRVWTYQEMLLGKNTTLWSVDKTTLSCVGELGVWMDLATDSMEKAGKLYDWIDDSRHLKTATQDTILTFINDDKDDLRVLQMIVESINAARGDILNGGSLWWKRNHKGAANVFSSISIIPRKATWKPDTFTGLLGVFSGLFTPAEFERDMTTTDLNALSFAFFKQLSIKTGQAWTKLAIGSGEDRDWGWIPVGTNYEDAIPEKKEYTDRGLIGMGDEEDFKSDEEEDRLEQEERDRTDDDESDDQFTTTDCFAGVINLGILKQNTSLAKVYATIGLMGSPRAYMKISLNQVPSTGGSRPDFNFYFRGCNCGKKVKTGTLKSEPILDHSEQVVEVSGDETGGYLVQCATILGSVFDPGEDLGNFRKTLLEKLQPYWDTTDPSARPLDWIDRCVSGTEWEKPSYEYLRHHNMSMHYRLRHITDCNSRLESPSTRNISCRVKVNCGCVVEAPFSFVFEGLTAVKGSPLGTTSFTRDDAGRIIIRDGLGLVNPGGVGKKWLDNSDNNNVLRLVAFGGNIDTHKWHASQCRSLKESKPLPRPKPEKPWPTGRALVRDSFSHFATDGMLRDYGYAETGPDARQMQRRGGDGGGDDNKYQDGLSEEEMARKSCGNLLICRSHPLSPYRIIGVCVDGEIKSKKGQDVVEIR</sequence>
<evidence type="ECO:0000313" key="3">
    <source>
        <dbReference type="EMBL" id="QYS99450.1"/>
    </source>
</evidence>
<dbReference type="InterPro" id="IPR010730">
    <property type="entry name" value="HET"/>
</dbReference>
<feature type="region of interest" description="Disordered" evidence="1">
    <location>
        <begin position="418"/>
        <end position="456"/>
    </location>
</feature>
<evidence type="ECO:0000256" key="1">
    <source>
        <dbReference type="SAM" id="MobiDB-lite"/>
    </source>
</evidence>
<evidence type="ECO:0000259" key="2">
    <source>
        <dbReference type="Pfam" id="PF06985"/>
    </source>
</evidence>
<feature type="region of interest" description="Disordered" evidence="1">
    <location>
        <begin position="737"/>
        <end position="758"/>
    </location>
</feature>
<keyword evidence="4" id="KW-1185">Reference proteome</keyword>
<dbReference type="InterPro" id="IPR052895">
    <property type="entry name" value="HetReg/Transcr_Mod"/>
</dbReference>